<protein>
    <submittedName>
        <fullName evidence="2">Hypothetical_protein</fullName>
    </submittedName>
</protein>
<keyword evidence="3" id="KW-1185">Reference proteome</keyword>
<comment type="caution">
    <text evidence="1">The sequence shown here is derived from an EMBL/GenBank/DDBJ whole genome shotgun (WGS) entry which is preliminary data.</text>
</comment>
<dbReference type="AlphaFoldDB" id="A0AA86V5W7"/>
<dbReference type="EMBL" id="CAXDID020000309">
    <property type="protein sequence ID" value="CAL6074698.1"/>
    <property type="molecule type" value="Genomic_DNA"/>
</dbReference>
<evidence type="ECO:0000313" key="2">
    <source>
        <dbReference type="EMBL" id="CAL6074698.1"/>
    </source>
</evidence>
<reference evidence="1" key="1">
    <citation type="submission" date="2023-06" db="EMBL/GenBank/DDBJ databases">
        <authorList>
            <person name="Kurt Z."/>
        </authorList>
    </citation>
    <scope>NUCLEOTIDE SEQUENCE</scope>
</reference>
<reference evidence="2 3" key="2">
    <citation type="submission" date="2024-07" db="EMBL/GenBank/DDBJ databases">
        <authorList>
            <person name="Akdeniz Z."/>
        </authorList>
    </citation>
    <scope>NUCLEOTIDE SEQUENCE [LARGE SCALE GENOMIC DNA]</scope>
</reference>
<dbReference type="Proteomes" id="UP001642409">
    <property type="component" value="Unassembled WGS sequence"/>
</dbReference>
<evidence type="ECO:0000313" key="3">
    <source>
        <dbReference type="Proteomes" id="UP001642409"/>
    </source>
</evidence>
<accession>A0AA86V5W7</accession>
<gene>
    <name evidence="2" type="ORF">HINF_LOCUS56848</name>
    <name evidence="1" type="ORF">HINF_LOCUS65162</name>
</gene>
<name>A0AA86V5W7_9EUKA</name>
<organism evidence="1">
    <name type="scientific">Hexamita inflata</name>
    <dbReference type="NCBI Taxonomy" id="28002"/>
    <lineage>
        <taxon>Eukaryota</taxon>
        <taxon>Metamonada</taxon>
        <taxon>Diplomonadida</taxon>
        <taxon>Hexamitidae</taxon>
        <taxon>Hexamitinae</taxon>
        <taxon>Hexamita</taxon>
    </lineage>
</organism>
<sequence>MQLISIISLNSCGVVGFYVNSNVTLFDTNVSNLILQQFTVGSVYWSSFIGAAQAYGNNKLIIQNSNVYYFLIQWFTDIIAYSKLQMMESVTKLMIMDVE</sequence>
<dbReference type="EMBL" id="CATOUU010001178">
    <property type="protein sequence ID" value="CAI9977517.1"/>
    <property type="molecule type" value="Genomic_DNA"/>
</dbReference>
<proteinExistence type="predicted"/>
<evidence type="ECO:0000313" key="1">
    <source>
        <dbReference type="EMBL" id="CAI9977517.1"/>
    </source>
</evidence>